<sequence>MRIIYMGTPEFAAIALSAIVKEHEVVAVVTQPDKPQGRNRKLVPTPVKVKAQEYEIPVYQPEKVREAEMVETLRSYKPDAIVVAAYGQILPESILSIPPYGCINIHASLLPKYRGAAPIERAIIDGETVTGVTTMYMEKGLDTGDMIDKVEVAITPEDTGATLHDKLAEAGAALILETLTKLENHTATRTKQDDAQSCYASMLSKEMGRMDFAKSAEELERLIRGLNPWPCAYTEIDGKNVKIYKAKVIAMDDAYKTQAQGKVEQTLTFAPGEIVEVAKKYFVIACGTDALQIQNLQPEGKKPMDTVAYLNGNPLKAGMAVNWK</sequence>
<feature type="binding site" evidence="8">
    <location>
        <begin position="108"/>
        <end position="111"/>
    </location>
    <ligand>
        <name>(6S)-5,6,7,8-tetrahydrofolate</name>
        <dbReference type="ChEBI" id="CHEBI:57453"/>
    </ligand>
</feature>
<evidence type="ECO:0000313" key="11">
    <source>
        <dbReference type="EMBL" id="QNL98846.1"/>
    </source>
</evidence>
<evidence type="ECO:0000313" key="12">
    <source>
        <dbReference type="Proteomes" id="UP000515819"/>
    </source>
</evidence>
<protein>
    <recommendedName>
        <fullName evidence="4 8">Methionyl-tRNA formyltransferase</fullName>
        <ecNumber evidence="3 8">2.1.2.9</ecNumber>
    </recommendedName>
</protein>
<dbReference type="KEGG" id="wcp:H9Q76_08810"/>
<evidence type="ECO:0000259" key="9">
    <source>
        <dbReference type="Pfam" id="PF00551"/>
    </source>
</evidence>
<dbReference type="PANTHER" id="PTHR11138:SF5">
    <property type="entry name" value="METHIONYL-TRNA FORMYLTRANSFERASE, MITOCHONDRIAL"/>
    <property type="match status" value="1"/>
</dbReference>
<name>A0A7G9FJW5_9FIRM</name>
<comment type="similarity">
    <text evidence="2 8">Belongs to the Fmt family.</text>
</comment>
<dbReference type="InterPro" id="IPR005794">
    <property type="entry name" value="Fmt"/>
</dbReference>
<dbReference type="GO" id="GO:0004479">
    <property type="term" value="F:methionyl-tRNA formyltransferase activity"/>
    <property type="evidence" value="ECO:0007669"/>
    <property type="project" value="UniProtKB-UniRule"/>
</dbReference>
<dbReference type="CDD" id="cd08704">
    <property type="entry name" value="Met_tRNA_FMT_C"/>
    <property type="match status" value="1"/>
</dbReference>
<keyword evidence="5 8" id="KW-0808">Transferase</keyword>
<dbReference type="PANTHER" id="PTHR11138">
    <property type="entry name" value="METHIONYL-TRNA FORMYLTRANSFERASE"/>
    <property type="match status" value="1"/>
</dbReference>
<dbReference type="Gene3D" id="3.40.50.170">
    <property type="entry name" value="Formyl transferase, N-terminal domain"/>
    <property type="match status" value="1"/>
</dbReference>
<dbReference type="InterPro" id="IPR044135">
    <property type="entry name" value="Met-tRNA-FMT_C"/>
</dbReference>
<gene>
    <name evidence="8" type="primary">fmt</name>
    <name evidence="11" type="ORF">H9Q76_08810</name>
</gene>
<dbReference type="InterPro" id="IPR002376">
    <property type="entry name" value="Formyl_transf_N"/>
</dbReference>
<evidence type="ECO:0000256" key="1">
    <source>
        <dbReference type="ARBA" id="ARBA00002606"/>
    </source>
</evidence>
<dbReference type="AlphaFoldDB" id="A0A7G9FJW5"/>
<comment type="catalytic activity">
    <reaction evidence="7 8">
        <text>L-methionyl-tRNA(fMet) + (6R)-10-formyltetrahydrofolate = N-formyl-L-methionyl-tRNA(fMet) + (6S)-5,6,7,8-tetrahydrofolate + H(+)</text>
        <dbReference type="Rhea" id="RHEA:24380"/>
        <dbReference type="Rhea" id="RHEA-COMP:9952"/>
        <dbReference type="Rhea" id="RHEA-COMP:9953"/>
        <dbReference type="ChEBI" id="CHEBI:15378"/>
        <dbReference type="ChEBI" id="CHEBI:57453"/>
        <dbReference type="ChEBI" id="CHEBI:78530"/>
        <dbReference type="ChEBI" id="CHEBI:78844"/>
        <dbReference type="ChEBI" id="CHEBI:195366"/>
        <dbReference type="EC" id="2.1.2.9"/>
    </reaction>
</comment>
<dbReference type="InterPro" id="IPR001555">
    <property type="entry name" value="GART_AS"/>
</dbReference>
<dbReference type="SUPFAM" id="SSF53328">
    <property type="entry name" value="Formyltransferase"/>
    <property type="match status" value="1"/>
</dbReference>
<dbReference type="InterPro" id="IPR011034">
    <property type="entry name" value="Formyl_transferase-like_C_sf"/>
</dbReference>
<reference evidence="11 12" key="1">
    <citation type="submission" date="2020-08" db="EMBL/GenBank/DDBJ databases">
        <authorList>
            <person name="Liu C."/>
            <person name="Sun Q."/>
        </authorList>
    </citation>
    <scope>NUCLEOTIDE SEQUENCE [LARGE SCALE GENOMIC DNA]</scope>
    <source>
        <strain evidence="11 12">NSJ-4</strain>
    </source>
</reference>
<comment type="function">
    <text evidence="1 8">Attaches a formyl group to the free amino group of methionyl-tRNA(fMet). The formyl group appears to play a dual role in the initiator identity of N-formylmethionyl-tRNA by promoting its recognition by IF2 and preventing the misappropriation of this tRNA by the elongation apparatus.</text>
</comment>
<dbReference type="InterPro" id="IPR037022">
    <property type="entry name" value="Formyl_trans_C_sf"/>
</dbReference>
<dbReference type="Pfam" id="PF00551">
    <property type="entry name" value="Formyl_trans_N"/>
    <property type="match status" value="1"/>
</dbReference>
<dbReference type="SUPFAM" id="SSF50486">
    <property type="entry name" value="FMT C-terminal domain-like"/>
    <property type="match status" value="1"/>
</dbReference>
<dbReference type="NCBIfam" id="TIGR00460">
    <property type="entry name" value="fmt"/>
    <property type="match status" value="1"/>
</dbReference>
<dbReference type="GO" id="GO:0005829">
    <property type="term" value="C:cytosol"/>
    <property type="evidence" value="ECO:0007669"/>
    <property type="project" value="TreeGrafter"/>
</dbReference>
<dbReference type="RefSeq" id="WP_249320959.1">
    <property type="nucleotide sequence ID" value="NZ_CP060632.1"/>
</dbReference>
<dbReference type="PROSITE" id="PS00373">
    <property type="entry name" value="GART"/>
    <property type="match status" value="1"/>
</dbReference>
<dbReference type="HAMAP" id="MF_00182">
    <property type="entry name" value="Formyl_trans"/>
    <property type="match status" value="1"/>
</dbReference>
<dbReference type="Proteomes" id="UP000515819">
    <property type="component" value="Chromosome"/>
</dbReference>
<evidence type="ECO:0000256" key="4">
    <source>
        <dbReference type="ARBA" id="ARBA00016014"/>
    </source>
</evidence>
<organism evidence="11 12">
    <name type="scientific">Wujia chipingensis</name>
    <dbReference type="NCBI Taxonomy" id="2763670"/>
    <lineage>
        <taxon>Bacteria</taxon>
        <taxon>Bacillati</taxon>
        <taxon>Bacillota</taxon>
        <taxon>Clostridia</taxon>
        <taxon>Lachnospirales</taxon>
        <taxon>Lachnospiraceae</taxon>
        <taxon>Wujia</taxon>
    </lineage>
</organism>
<dbReference type="Gene3D" id="3.10.25.10">
    <property type="entry name" value="Formyl transferase, C-terminal domain"/>
    <property type="match status" value="1"/>
</dbReference>
<dbReference type="InterPro" id="IPR036477">
    <property type="entry name" value="Formyl_transf_N_sf"/>
</dbReference>
<evidence type="ECO:0000256" key="2">
    <source>
        <dbReference type="ARBA" id="ARBA00010699"/>
    </source>
</evidence>
<feature type="domain" description="Formyl transferase C-terminal" evidence="10">
    <location>
        <begin position="203"/>
        <end position="313"/>
    </location>
</feature>
<evidence type="ECO:0000259" key="10">
    <source>
        <dbReference type="Pfam" id="PF02911"/>
    </source>
</evidence>
<dbReference type="EC" id="2.1.2.9" evidence="3 8"/>
<feature type="domain" description="Formyl transferase N-terminal" evidence="9">
    <location>
        <begin position="2"/>
        <end position="178"/>
    </location>
</feature>
<dbReference type="Pfam" id="PF02911">
    <property type="entry name" value="Formyl_trans_C"/>
    <property type="match status" value="1"/>
</dbReference>
<evidence type="ECO:0000256" key="7">
    <source>
        <dbReference type="ARBA" id="ARBA00048558"/>
    </source>
</evidence>
<evidence type="ECO:0000256" key="8">
    <source>
        <dbReference type="HAMAP-Rule" id="MF_00182"/>
    </source>
</evidence>
<evidence type="ECO:0000256" key="6">
    <source>
        <dbReference type="ARBA" id="ARBA00022917"/>
    </source>
</evidence>
<dbReference type="InterPro" id="IPR005793">
    <property type="entry name" value="Formyl_trans_C"/>
</dbReference>
<evidence type="ECO:0000256" key="5">
    <source>
        <dbReference type="ARBA" id="ARBA00022679"/>
    </source>
</evidence>
<dbReference type="EMBL" id="CP060632">
    <property type="protein sequence ID" value="QNL98846.1"/>
    <property type="molecule type" value="Genomic_DNA"/>
</dbReference>
<keyword evidence="12" id="KW-1185">Reference proteome</keyword>
<dbReference type="CDD" id="cd08646">
    <property type="entry name" value="FMT_core_Met-tRNA-FMT_N"/>
    <property type="match status" value="1"/>
</dbReference>
<keyword evidence="6 8" id="KW-0648">Protein biosynthesis</keyword>
<dbReference type="InterPro" id="IPR041711">
    <property type="entry name" value="Met-tRNA-FMT_N"/>
</dbReference>
<accession>A0A7G9FJW5</accession>
<evidence type="ECO:0000256" key="3">
    <source>
        <dbReference type="ARBA" id="ARBA00012261"/>
    </source>
</evidence>
<proteinExistence type="inferred from homology"/>